<name>A0A8J2L627_9HEXA</name>
<protein>
    <submittedName>
        <fullName evidence="1">Uncharacterized protein</fullName>
    </submittedName>
</protein>
<comment type="caution">
    <text evidence="1">The sequence shown here is derived from an EMBL/GenBank/DDBJ whole genome shotgun (WGS) entry which is preliminary data.</text>
</comment>
<sequence>MISNEAGFLWLNDGLYDLTSRRYNASTENLKNIKVLDAWEEIKRAINAGYPQESRKKLLQHSSILANGLEEIPRKSSFWSGNFSEDARNYVQTIGKPVPSEKHPVNKTIDKFELQLFYTLTVTTLKPEDVIVHPAGLIFPGDVQTRSSK</sequence>
<dbReference type="Proteomes" id="UP000708208">
    <property type="component" value="Unassembled WGS sequence"/>
</dbReference>
<evidence type="ECO:0000313" key="1">
    <source>
        <dbReference type="EMBL" id="CAG7826956.1"/>
    </source>
</evidence>
<proteinExistence type="predicted"/>
<dbReference type="EMBL" id="CAJVCH010541778">
    <property type="protein sequence ID" value="CAG7826956.1"/>
    <property type="molecule type" value="Genomic_DNA"/>
</dbReference>
<gene>
    <name evidence="1" type="ORF">AFUS01_LOCUS36979</name>
</gene>
<evidence type="ECO:0000313" key="2">
    <source>
        <dbReference type="Proteomes" id="UP000708208"/>
    </source>
</evidence>
<organism evidence="1 2">
    <name type="scientific">Allacma fusca</name>
    <dbReference type="NCBI Taxonomy" id="39272"/>
    <lineage>
        <taxon>Eukaryota</taxon>
        <taxon>Metazoa</taxon>
        <taxon>Ecdysozoa</taxon>
        <taxon>Arthropoda</taxon>
        <taxon>Hexapoda</taxon>
        <taxon>Collembola</taxon>
        <taxon>Symphypleona</taxon>
        <taxon>Sminthuridae</taxon>
        <taxon>Allacma</taxon>
    </lineage>
</organism>
<feature type="non-terminal residue" evidence="1">
    <location>
        <position position="149"/>
    </location>
</feature>
<dbReference type="AlphaFoldDB" id="A0A8J2L627"/>
<keyword evidence="2" id="KW-1185">Reference proteome</keyword>
<accession>A0A8J2L627</accession>
<reference evidence="1" key="1">
    <citation type="submission" date="2021-06" db="EMBL/GenBank/DDBJ databases">
        <authorList>
            <person name="Hodson N. C."/>
            <person name="Mongue J. A."/>
            <person name="Jaron S. K."/>
        </authorList>
    </citation>
    <scope>NUCLEOTIDE SEQUENCE</scope>
</reference>